<evidence type="ECO:0000313" key="3">
    <source>
        <dbReference type="Proteomes" id="UP000470875"/>
    </source>
</evidence>
<dbReference type="EMBL" id="VULO01000013">
    <property type="protein sequence ID" value="MSS85163.1"/>
    <property type="molecule type" value="Genomic_DNA"/>
</dbReference>
<dbReference type="RefSeq" id="WP_154546177.1">
    <property type="nucleotide sequence ID" value="NZ_VULO01000013.1"/>
</dbReference>
<keyword evidence="3" id="KW-1185">Reference proteome</keyword>
<protein>
    <submittedName>
        <fullName evidence="2">Uncharacterized protein</fullName>
    </submittedName>
</protein>
<keyword evidence="1" id="KW-0472">Membrane</keyword>
<dbReference type="AlphaFoldDB" id="A0A6N7W9K8"/>
<dbReference type="Proteomes" id="UP000470875">
    <property type="component" value="Unassembled WGS sequence"/>
</dbReference>
<keyword evidence="1" id="KW-0812">Transmembrane</keyword>
<evidence type="ECO:0000256" key="1">
    <source>
        <dbReference type="SAM" id="Phobius"/>
    </source>
</evidence>
<name>A0A6N7W9K8_9ACTO</name>
<gene>
    <name evidence="2" type="ORF">FYJ24_10415</name>
</gene>
<organism evidence="2 3">
    <name type="scientific">Scrofimicrobium canadense</name>
    <dbReference type="NCBI Taxonomy" id="2652290"/>
    <lineage>
        <taxon>Bacteria</taxon>
        <taxon>Bacillati</taxon>
        <taxon>Actinomycetota</taxon>
        <taxon>Actinomycetes</taxon>
        <taxon>Actinomycetales</taxon>
        <taxon>Actinomycetaceae</taxon>
        <taxon>Scrofimicrobium</taxon>
    </lineage>
</organism>
<accession>A0A6N7W9K8</accession>
<feature type="transmembrane region" description="Helical" evidence="1">
    <location>
        <begin position="103"/>
        <end position="128"/>
    </location>
</feature>
<evidence type="ECO:0000313" key="2">
    <source>
        <dbReference type="EMBL" id="MSS85163.1"/>
    </source>
</evidence>
<sequence>MIIRFPQSFRLEGMPATVTLSQEGIVTLLGELPGEITATTEDEIHVRFDSPRAAADFVSTLGSTIPYLAADMDIEEELLFNSLISERELPPTSDRPRASRTAIAALSVAIPGAVIAIAALVLGIIGIAI</sequence>
<proteinExistence type="predicted"/>
<comment type="caution">
    <text evidence="2">The sequence shown here is derived from an EMBL/GenBank/DDBJ whole genome shotgun (WGS) entry which is preliminary data.</text>
</comment>
<reference evidence="2 3" key="1">
    <citation type="submission" date="2019-08" db="EMBL/GenBank/DDBJ databases">
        <title>In-depth cultivation of the pig gut microbiome towards novel bacterial diversity and tailored functional studies.</title>
        <authorList>
            <person name="Wylensek D."/>
            <person name="Hitch T.C.A."/>
            <person name="Clavel T."/>
        </authorList>
    </citation>
    <scope>NUCLEOTIDE SEQUENCE [LARGE SCALE GENOMIC DNA]</scope>
    <source>
        <strain evidence="2 3">WB03_NA08</strain>
    </source>
</reference>
<keyword evidence="1" id="KW-1133">Transmembrane helix</keyword>